<dbReference type="SUPFAM" id="SSF49785">
    <property type="entry name" value="Galactose-binding domain-like"/>
    <property type="match status" value="1"/>
</dbReference>
<evidence type="ECO:0000259" key="2">
    <source>
        <dbReference type="Pfam" id="PF08547"/>
    </source>
</evidence>
<evidence type="ECO:0000313" key="4">
    <source>
        <dbReference type="Proteomes" id="UP000216446"/>
    </source>
</evidence>
<dbReference type="OrthoDB" id="442188at2"/>
<dbReference type="PANTHER" id="PTHR13194:SF19">
    <property type="entry name" value="NAD(P)-BINDING ROSSMANN-FOLD SUPERFAMILY PROTEIN"/>
    <property type="match status" value="1"/>
</dbReference>
<dbReference type="InterPro" id="IPR039131">
    <property type="entry name" value="NDUFAF1"/>
</dbReference>
<dbReference type="GO" id="GO:0051082">
    <property type="term" value="F:unfolded protein binding"/>
    <property type="evidence" value="ECO:0007669"/>
    <property type="project" value="TreeGrafter"/>
</dbReference>
<dbReference type="InParanoid" id="A0A259U3J5"/>
<reference evidence="3 4" key="1">
    <citation type="submission" date="2016-11" db="EMBL/GenBank/DDBJ databases">
        <title>Study of marine rhodopsin-containing bacteria.</title>
        <authorList>
            <person name="Yoshizawa S."/>
            <person name="Kumagai Y."/>
            <person name="Kogure K."/>
        </authorList>
    </citation>
    <scope>NUCLEOTIDE SEQUENCE [LARGE SCALE GENOMIC DNA]</scope>
    <source>
        <strain evidence="3 4">SG-29</strain>
    </source>
</reference>
<comment type="caution">
    <text evidence="3">The sequence shown here is derived from an EMBL/GenBank/DDBJ whole genome shotgun (WGS) entry which is preliminary data.</text>
</comment>
<sequence length="166" mass="18038">MTTDSTRTLFDFDSGEGAPWRIVNDGVMGGKSQGFSEIRDGALRFTGTLVTDGGGFTSTRVDQRMDLSGYAAIELRVRGGGRSFELDVDDGTLRGFRPVSRRGAFPTSGDWQIVRVEFADLQTSVFGQPVRAEPLAPEAVRSLSLFIADGQDGPFELEVDWIRAAP</sequence>
<accession>A0A259U3J5</accession>
<proteinExistence type="inferred from homology"/>
<organism evidence="3 4">
    <name type="scientific">Rubricoccus marinus</name>
    <dbReference type="NCBI Taxonomy" id="716817"/>
    <lineage>
        <taxon>Bacteria</taxon>
        <taxon>Pseudomonadati</taxon>
        <taxon>Rhodothermota</taxon>
        <taxon>Rhodothermia</taxon>
        <taxon>Rhodothermales</taxon>
        <taxon>Rubricoccaceae</taxon>
        <taxon>Rubricoccus</taxon>
    </lineage>
</organism>
<gene>
    <name evidence="3" type="ORF">BSZ36_04485</name>
</gene>
<dbReference type="Pfam" id="PF08547">
    <property type="entry name" value="CIA30"/>
    <property type="match status" value="1"/>
</dbReference>
<evidence type="ECO:0000313" key="3">
    <source>
        <dbReference type="EMBL" id="OZC04589.1"/>
    </source>
</evidence>
<evidence type="ECO:0000256" key="1">
    <source>
        <dbReference type="ARBA" id="ARBA00007884"/>
    </source>
</evidence>
<dbReference type="Gene3D" id="2.60.120.430">
    <property type="entry name" value="Galactose-binding lectin"/>
    <property type="match status" value="1"/>
</dbReference>
<name>A0A259U3J5_9BACT</name>
<feature type="domain" description="NADH:ubiquinone oxidoreductase intermediate-associated protein 30" evidence="2">
    <location>
        <begin position="10"/>
        <end position="159"/>
    </location>
</feature>
<protein>
    <recommendedName>
        <fullName evidence="2">NADH:ubiquinone oxidoreductase intermediate-associated protein 30 domain-containing protein</fullName>
    </recommendedName>
</protein>
<dbReference type="PANTHER" id="PTHR13194">
    <property type="entry name" value="COMPLEX I INTERMEDIATE-ASSOCIATED PROTEIN 30"/>
    <property type="match status" value="1"/>
</dbReference>
<dbReference type="InterPro" id="IPR008979">
    <property type="entry name" value="Galactose-bd-like_sf"/>
</dbReference>
<dbReference type="Proteomes" id="UP000216446">
    <property type="component" value="Unassembled WGS sequence"/>
</dbReference>
<keyword evidence="4" id="KW-1185">Reference proteome</keyword>
<dbReference type="GO" id="GO:0010257">
    <property type="term" value="P:NADH dehydrogenase complex assembly"/>
    <property type="evidence" value="ECO:0007669"/>
    <property type="project" value="TreeGrafter"/>
</dbReference>
<dbReference type="AlphaFoldDB" id="A0A259U3J5"/>
<dbReference type="EMBL" id="MQWB01000001">
    <property type="protein sequence ID" value="OZC04589.1"/>
    <property type="molecule type" value="Genomic_DNA"/>
</dbReference>
<dbReference type="InterPro" id="IPR013857">
    <property type="entry name" value="NADH-UbQ_OxRdtase-assoc_prot30"/>
</dbReference>
<comment type="similarity">
    <text evidence="1">Belongs to the CIA30 family.</text>
</comment>